<dbReference type="PANTHER" id="PTHR32332">
    <property type="entry name" value="2-NITROPROPANE DIOXYGENASE"/>
    <property type="match status" value="1"/>
</dbReference>
<dbReference type="CDD" id="cd04730">
    <property type="entry name" value="NPD_like"/>
    <property type="match status" value="1"/>
</dbReference>
<dbReference type="InterPro" id="IPR013785">
    <property type="entry name" value="Aldolase_TIM"/>
</dbReference>
<evidence type="ECO:0000313" key="5">
    <source>
        <dbReference type="Proteomes" id="UP001219355"/>
    </source>
</evidence>
<keyword evidence="4" id="KW-0223">Dioxygenase</keyword>
<protein>
    <submittedName>
        <fullName evidence="4">2-nitropropane dioxygenase</fullName>
        <ecNumber evidence="4">1.13.12.16</ecNumber>
    </submittedName>
</protein>
<proteinExistence type="predicted"/>
<organism evidence="4 5">
    <name type="scientific">Emydomyces testavorans</name>
    <dbReference type="NCBI Taxonomy" id="2070801"/>
    <lineage>
        <taxon>Eukaryota</taxon>
        <taxon>Fungi</taxon>
        <taxon>Dikarya</taxon>
        <taxon>Ascomycota</taxon>
        <taxon>Pezizomycotina</taxon>
        <taxon>Eurotiomycetes</taxon>
        <taxon>Eurotiomycetidae</taxon>
        <taxon>Onygenales</taxon>
        <taxon>Nannizziopsiaceae</taxon>
        <taxon>Emydomyces</taxon>
    </lineage>
</organism>
<evidence type="ECO:0000313" key="4">
    <source>
        <dbReference type="EMBL" id="WEW60097.1"/>
    </source>
</evidence>
<keyword evidence="1" id="KW-0285">Flavoprotein</keyword>
<dbReference type="AlphaFoldDB" id="A0AAF0DLZ9"/>
<dbReference type="GO" id="GO:0051213">
    <property type="term" value="F:dioxygenase activity"/>
    <property type="evidence" value="ECO:0007669"/>
    <property type="project" value="UniProtKB-KW"/>
</dbReference>
<dbReference type="SUPFAM" id="SSF51412">
    <property type="entry name" value="Inosine monophosphate dehydrogenase (IMPDH)"/>
    <property type="match status" value="1"/>
</dbReference>
<keyword evidence="3 4" id="KW-0560">Oxidoreductase</keyword>
<dbReference type="GO" id="GO:0018580">
    <property type="term" value="F:nitronate monooxygenase activity"/>
    <property type="evidence" value="ECO:0007669"/>
    <property type="project" value="UniProtKB-EC"/>
</dbReference>
<dbReference type="EMBL" id="CP120629">
    <property type="protein sequence ID" value="WEW60097.1"/>
    <property type="molecule type" value="Genomic_DNA"/>
</dbReference>
<dbReference type="EC" id="1.13.12.16" evidence="4"/>
<evidence type="ECO:0000256" key="3">
    <source>
        <dbReference type="ARBA" id="ARBA00023002"/>
    </source>
</evidence>
<accession>A0AAF0DLZ9</accession>
<evidence type="ECO:0000256" key="2">
    <source>
        <dbReference type="ARBA" id="ARBA00022643"/>
    </source>
</evidence>
<dbReference type="Gene3D" id="3.20.20.70">
    <property type="entry name" value="Aldolase class I"/>
    <property type="match status" value="1"/>
</dbReference>
<dbReference type="Pfam" id="PF03060">
    <property type="entry name" value="NMO"/>
    <property type="match status" value="1"/>
</dbReference>
<sequence>MALTPAARALSTAYPWTKTPLITGAPMLRIALAPLAVAISRAGGFGFLAAGFDVSDLETNLEHSAKLIRQHQTETPGFTGADKEILPIGIGFLNWGADLDRAIPLIGKYIPAAVWLFGAARPTQELYNQWAKLVRSATRGKTKIWVQVGNVTDAVDIMRSVKPDVMVVQGCDAGGHGLKQSASIISLLPEVKDALDAEGFGDTPLLAAGGIVDGRGVAAALCLGADGVVMGTRFLACEEASIARGYRDEVLRVRDGGAVTGRTTVYDRVRGINRWPEEYDGRGVLNKSFYDAENGMPDEENQRLYEMEMKKGDEGWGPNGRMTTYAGTGVGLVKNVASAKDIIDGVLGETAEILSRRA</sequence>
<dbReference type="InterPro" id="IPR004136">
    <property type="entry name" value="NMO"/>
</dbReference>
<keyword evidence="2" id="KW-0288">FMN</keyword>
<evidence type="ECO:0000256" key="1">
    <source>
        <dbReference type="ARBA" id="ARBA00022630"/>
    </source>
</evidence>
<reference evidence="4" key="1">
    <citation type="submission" date="2023-03" db="EMBL/GenBank/DDBJ databases">
        <title>Emydomyces testavorans Genome Sequence.</title>
        <authorList>
            <person name="Hoyer L."/>
        </authorList>
    </citation>
    <scope>NUCLEOTIDE SEQUENCE</scope>
    <source>
        <strain evidence="4">16-2883</strain>
    </source>
</reference>
<dbReference type="PANTHER" id="PTHR32332:SF34">
    <property type="entry name" value="2-NITROPROPANE DIOXYGENASE FAMILY, PUTATIVE-RELATED"/>
    <property type="match status" value="1"/>
</dbReference>
<name>A0AAF0DLZ9_9EURO</name>
<gene>
    <name evidence="4" type="ORF">PRK78_005582</name>
</gene>
<keyword evidence="5" id="KW-1185">Reference proteome</keyword>
<dbReference type="Proteomes" id="UP001219355">
    <property type="component" value="Chromosome 3"/>
</dbReference>